<protein>
    <submittedName>
        <fullName evidence="1">Uncharacterized protein</fullName>
    </submittedName>
</protein>
<dbReference type="EMBL" id="SRLO01001234">
    <property type="protein sequence ID" value="TNN39928.1"/>
    <property type="molecule type" value="Genomic_DNA"/>
</dbReference>
<reference evidence="1 2" key="1">
    <citation type="submission" date="2019-03" db="EMBL/GenBank/DDBJ databases">
        <title>First draft genome of Liparis tanakae, snailfish: a comprehensive survey of snailfish specific genes.</title>
        <authorList>
            <person name="Kim W."/>
            <person name="Song I."/>
            <person name="Jeong J.-H."/>
            <person name="Kim D."/>
            <person name="Kim S."/>
            <person name="Ryu S."/>
            <person name="Song J.Y."/>
            <person name="Lee S.K."/>
        </authorList>
    </citation>
    <scope>NUCLEOTIDE SEQUENCE [LARGE SCALE GENOMIC DNA]</scope>
    <source>
        <tissue evidence="1">Muscle</tissue>
    </source>
</reference>
<gene>
    <name evidence="1" type="ORF">EYF80_049917</name>
</gene>
<evidence type="ECO:0000313" key="2">
    <source>
        <dbReference type="Proteomes" id="UP000314294"/>
    </source>
</evidence>
<name>A0A4Z2FFJ3_9TELE</name>
<sequence length="69" mass="7557">MIQVRRFFSPGSVFTGSASTASNSRHRDTAVLLSLPEGRRQEPAEELQQQEAIVGRLQRGGEIVGPGRH</sequence>
<accession>A0A4Z2FFJ3</accession>
<comment type="caution">
    <text evidence="1">The sequence shown here is derived from an EMBL/GenBank/DDBJ whole genome shotgun (WGS) entry which is preliminary data.</text>
</comment>
<evidence type="ECO:0000313" key="1">
    <source>
        <dbReference type="EMBL" id="TNN39928.1"/>
    </source>
</evidence>
<dbReference type="AlphaFoldDB" id="A0A4Z2FFJ3"/>
<keyword evidence="2" id="KW-1185">Reference proteome</keyword>
<dbReference type="Proteomes" id="UP000314294">
    <property type="component" value="Unassembled WGS sequence"/>
</dbReference>
<proteinExistence type="predicted"/>
<organism evidence="1 2">
    <name type="scientific">Liparis tanakae</name>
    <name type="common">Tanaka's snailfish</name>
    <dbReference type="NCBI Taxonomy" id="230148"/>
    <lineage>
        <taxon>Eukaryota</taxon>
        <taxon>Metazoa</taxon>
        <taxon>Chordata</taxon>
        <taxon>Craniata</taxon>
        <taxon>Vertebrata</taxon>
        <taxon>Euteleostomi</taxon>
        <taxon>Actinopterygii</taxon>
        <taxon>Neopterygii</taxon>
        <taxon>Teleostei</taxon>
        <taxon>Neoteleostei</taxon>
        <taxon>Acanthomorphata</taxon>
        <taxon>Eupercaria</taxon>
        <taxon>Perciformes</taxon>
        <taxon>Cottioidei</taxon>
        <taxon>Cottales</taxon>
        <taxon>Liparidae</taxon>
        <taxon>Liparis</taxon>
    </lineage>
</organism>